<evidence type="ECO:0000313" key="9">
    <source>
        <dbReference type="EMBL" id="CAB9529613.1"/>
    </source>
</evidence>
<feature type="domain" description="Cytochrome b561" evidence="8">
    <location>
        <begin position="151"/>
        <end position="373"/>
    </location>
</feature>
<evidence type="ECO:0000256" key="1">
    <source>
        <dbReference type="ARBA" id="ARBA00004370"/>
    </source>
</evidence>
<evidence type="ECO:0000256" key="3">
    <source>
        <dbReference type="ARBA" id="ARBA00022692"/>
    </source>
</evidence>
<evidence type="ECO:0000256" key="4">
    <source>
        <dbReference type="ARBA" id="ARBA00022982"/>
    </source>
</evidence>
<dbReference type="Gene3D" id="1.20.120.1770">
    <property type="match status" value="1"/>
</dbReference>
<dbReference type="PANTHER" id="PTHR23130">
    <property type="entry name" value="CYTOCHROME B561 AND DOMON DOMAIN-CONTAINING PROTEIN"/>
    <property type="match status" value="1"/>
</dbReference>
<keyword evidence="10" id="KW-1185">Reference proteome</keyword>
<feature type="transmembrane region" description="Helical" evidence="7">
    <location>
        <begin position="262"/>
        <end position="284"/>
    </location>
</feature>
<feature type="transmembrane region" description="Helical" evidence="7">
    <location>
        <begin position="316"/>
        <end position="335"/>
    </location>
</feature>
<evidence type="ECO:0000256" key="7">
    <source>
        <dbReference type="SAM" id="Phobius"/>
    </source>
</evidence>
<dbReference type="SMART" id="SM00665">
    <property type="entry name" value="B561"/>
    <property type="match status" value="1"/>
</dbReference>
<dbReference type="CDD" id="cd08760">
    <property type="entry name" value="Cyt_b561_FRRS1_like"/>
    <property type="match status" value="1"/>
</dbReference>
<protein>
    <submittedName>
        <fullName evidence="9">B561 and DOMON domain-containing protein</fullName>
    </submittedName>
</protein>
<keyword evidence="2" id="KW-0813">Transport</keyword>
<dbReference type="EMBL" id="CAICTM010002557">
    <property type="protein sequence ID" value="CAB9529613.1"/>
    <property type="molecule type" value="Genomic_DNA"/>
</dbReference>
<comment type="subcellular location">
    <subcellularLocation>
        <location evidence="1">Membrane</location>
    </subcellularLocation>
</comment>
<dbReference type="AlphaFoldDB" id="A0A9N8HW84"/>
<evidence type="ECO:0000313" key="10">
    <source>
        <dbReference type="Proteomes" id="UP001153069"/>
    </source>
</evidence>
<organism evidence="9 10">
    <name type="scientific">Seminavis robusta</name>
    <dbReference type="NCBI Taxonomy" id="568900"/>
    <lineage>
        <taxon>Eukaryota</taxon>
        <taxon>Sar</taxon>
        <taxon>Stramenopiles</taxon>
        <taxon>Ochrophyta</taxon>
        <taxon>Bacillariophyta</taxon>
        <taxon>Bacillariophyceae</taxon>
        <taxon>Bacillariophycidae</taxon>
        <taxon>Naviculales</taxon>
        <taxon>Naviculaceae</taxon>
        <taxon>Seminavis</taxon>
    </lineage>
</organism>
<keyword evidence="4" id="KW-0249">Electron transport</keyword>
<evidence type="ECO:0000256" key="5">
    <source>
        <dbReference type="ARBA" id="ARBA00022989"/>
    </source>
</evidence>
<evidence type="ECO:0000256" key="6">
    <source>
        <dbReference type="ARBA" id="ARBA00023136"/>
    </source>
</evidence>
<dbReference type="OrthoDB" id="47138at2759"/>
<sequence length="409" mass="44929">MSASLSLSKSAIDVEDTKLQQQAAAEDEICFIGYVLDQYCIDRGTLLDNYQIESLLEPQRHSIHCLVDVARCVHSGFQMLEEPTGIGDNADRYCRAFQLDDYGNELMLQFARSTGEQGYCSTCTGPPGAPSRGFRATVYGKIMPQSTSPPVLQVTRVESIRNGCQGLAPYLPPAESLSCESGSFLPFVAAHGSLMLISWGFLIPLGVISARLLKQFPHHSTLWFHVHRVVQPLGILTGLAGWITALAGPFNILGSGVYDAQFAHATLGTIVMGLGLLQPINAFLRPHKQSNDDIVDNLPDDSSLKKRRHWELLHKTIGYLSTLFGMVNCFIGMALSGKYQDKFFNSIVGLWVSLAFYGIALIAYRWYVACTNSSMEPATSDEQDIIDQVAADPIEIEIDTDDCIEHQAG</sequence>
<dbReference type="PANTHER" id="PTHR23130:SF171">
    <property type="entry name" value="OS01G0895300 PROTEIN"/>
    <property type="match status" value="1"/>
</dbReference>
<evidence type="ECO:0000256" key="2">
    <source>
        <dbReference type="ARBA" id="ARBA00022448"/>
    </source>
</evidence>
<feature type="transmembrane region" description="Helical" evidence="7">
    <location>
        <begin position="347"/>
        <end position="367"/>
    </location>
</feature>
<name>A0A9N8HW84_9STRA</name>
<keyword evidence="6 7" id="KW-0472">Membrane</keyword>
<proteinExistence type="predicted"/>
<gene>
    <name evidence="9" type="ORF">SEMRO_2559_G331270.1</name>
</gene>
<dbReference type="PROSITE" id="PS50939">
    <property type="entry name" value="CYTOCHROME_B561"/>
    <property type="match status" value="1"/>
</dbReference>
<accession>A0A9N8HW84</accession>
<dbReference type="GO" id="GO:0016020">
    <property type="term" value="C:membrane"/>
    <property type="evidence" value="ECO:0007669"/>
    <property type="project" value="UniProtKB-SubCell"/>
</dbReference>
<feature type="transmembrane region" description="Helical" evidence="7">
    <location>
        <begin position="229"/>
        <end position="250"/>
    </location>
</feature>
<keyword evidence="5 7" id="KW-1133">Transmembrane helix</keyword>
<comment type="caution">
    <text evidence="9">The sequence shown here is derived from an EMBL/GenBank/DDBJ whole genome shotgun (WGS) entry which is preliminary data.</text>
</comment>
<keyword evidence="3 7" id="KW-0812">Transmembrane</keyword>
<dbReference type="InterPro" id="IPR006593">
    <property type="entry name" value="Cyt_b561/ferric_Rdtase_TM"/>
</dbReference>
<dbReference type="Proteomes" id="UP001153069">
    <property type="component" value="Unassembled WGS sequence"/>
</dbReference>
<reference evidence="9" key="1">
    <citation type="submission" date="2020-06" db="EMBL/GenBank/DDBJ databases">
        <authorList>
            <consortium name="Plant Systems Biology data submission"/>
        </authorList>
    </citation>
    <scope>NUCLEOTIDE SEQUENCE</scope>
    <source>
        <strain evidence="9">D6</strain>
    </source>
</reference>
<evidence type="ECO:0000259" key="8">
    <source>
        <dbReference type="PROSITE" id="PS50939"/>
    </source>
</evidence>
<feature type="transmembrane region" description="Helical" evidence="7">
    <location>
        <begin position="184"/>
        <end position="208"/>
    </location>
</feature>